<name>A0ABT4RBL5_9ACTN</name>
<feature type="compositionally biased region" description="Low complexity" evidence="1">
    <location>
        <begin position="40"/>
        <end position="56"/>
    </location>
</feature>
<accession>A0ABT4RBL5</accession>
<feature type="compositionally biased region" description="Acidic residues" evidence="1">
    <location>
        <begin position="57"/>
        <end position="67"/>
    </location>
</feature>
<dbReference type="RefSeq" id="WP_202955230.1">
    <property type="nucleotide sequence ID" value="NZ_JAPCID010000001.1"/>
</dbReference>
<proteinExistence type="predicted"/>
<dbReference type="Proteomes" id="UP001147700">
    <property type="component" value="Unassembled WGS sequence"/>
</dbReference>
<feature type="region of interest" description="Disordered" evidence="1">
    <location>
        <begin position="39"/>
        <end position="67"/>
    </location>
</feature>
<keyword evidence="3" id="KW-1185">Reference proteome</keyword>
<sequence length="159" mass="16816">MGIRFRACAVALAIGGLAGCGESSADRERIAELEARVDAAESQAATSSAEAGTSVDTETDAAAEEVTDEVIEEEPAEAQASGDGDCIRVPNVVGKDHQLAQDTMQAAGLYYLDERDATGQGRMLMLDRNWTTVKQRPKAGKCVPEDTEILLSAVKDGER</sequence>
<dbReference type="Gene3D" id="3.30.10.20">
    <property type="match status" value="1"/>
</dbReference>
<comment type="caution">
    <text evidence="2">The sequence shown here is derived from an EMBL/GenBank/DDBJ whole genome shotgun (WGS) entry which is preliminary data.</text>
</comment>
<evidence type="ECO:0000313" key="2">
    <source>
        <dbReference type="EMBL" id="MDA0135933.1"/>
    </source>
</evidence>
<reference evidence="2" key="1">
    <citation type="submission" date="2022-10" db="EMBL/GenBank/DDBJ databases">
        <title>The WGS of Solirubrobacter sp. CPCC 204708.</title>
        <authorList>
            <person name="Jiang Z."/>
        </authorList>
    </citation>
    <scope>NUCLEOTIDE SEQUENCE</scope>
    <source>
        <strain evidence="2">CPCC 204708</strain>
    </source>
</reference>
<evidence type="ECO:0000313" key="3">
    <source>
        <dbReference type="Proteomes" id="UP001147700"/>
    </source>
</evidence>
<dbReference type="EMBL" id="JAPCID010000001">
    <property type="protein sequence ID" value="MDA0135933.1"/>
    <property type="molecule type" value="Genomic_DNA"/>
</dbReference>
<organism evidence="2 3">
    <name type="scientific">Solirubrobacter deserti</name>
    <dbReference type="NCBI Taxonomy" id="2282478"/>
    <lineage>
        <taxon>Bacteria</taxon>
        <taxon>Bacillati</taxon>
        <taxon>Actinomycetota</taxon>
        <taxon>Thermoleophilia</taxon>
        <taxon>Solirubrobacterales</taxon>
        <taxon>Solirubrobacteraceae</taxon>
        <taxon>Solirubrobacter</taxon>
    </lineage>
</organism>
<protein>
    <submittedName>
        <fullName evidence="2">PASTA domain-containing protein</fullName>
    </submittedName>
</protein>
<evidence type="ECO:0000256" key="1">
    <source>
        <dbReference type="SAM" id="MobiDB-lite"/>
    </source>
</evidence>
<dbReference type="PROSITE" id="PS51257">
    <property type="entry name" value="PROKAR_LIPOPROTEIN"/>
    <property type="match status" value="1"/>
</dbReference>
<gene>
    <name evidence="2" type="ORF">OJ962_00375</name>
</gene>